<dbReference type="SUPFAM" id="SSF53335">
    <property type="entry name" value="S-adenosyl-L-methionine-dependent methyltransferases"/>
    <property type="match status" value="1"/>
</dbReference>
<dbReference type="Pfam" id="PF01170">
    <property type="entry name" value="UPF0020"/>
    <property type="match status" value="1"/>
</dbReference>
<reference evidence="2 3" key="1">
    <citation type="submission" date="2023-06" db="EMBL/GenBank/DDBJ databases">
        <title>Paenibacillus polygonum sp. nov., an endophytic bacterium, isolated from Polygonum lapathifolium L. in Nanji Wetland National Nature Reserve, South of Poyang Lake, Jiangxi Province, China.</title>
        <authorList>
            <person name="Yu Z."/>
        </authorList>
    </citation>
    <scope>NUCLEOTIDE SEQUENCE [LARGE SCALE GENOMIC DNA]</scope>
    <source>
        <strain evidence="2 3">C31</strain>
    </source>
</reference>
<keyword evidence="2" id="KW-0489">Methyltransferase</keyword>
<dbReference type="GO" id="GO:0008168">
    <property type="term" value="F:methyltransferase activity"/>
    <property type="evidence" value="ECO:0007669"/>
    <property type="project" value="UniProtKB-KW"/>
</dbReference>
<dbReference type="RefSeq" id="WP_285746701.1">
    <property type="nucleotide sequence ID" value="NZ_CP127162.1"/>
</dbReference>
<evidence type="ECO:0000313" key="3">
    <source>
        <dbReference type="Proteomes" id="UP001236415"/>
    </source>
</evidence>
<dbReference type="Gene3D" id="3.40.50.150">
    <property type="entry name" value="Vaccinia Virus protein VP39"/>
    <property type="match status" value="1"/>
</dbReference>
<proteinExistence type="predicted"/>
<feature type="domain" description="Ribosomal RNA large subunit methyltransferase K/L-like methyltransferase" evidence="1">
    <location>
        <begin position="158"/>
        <end position="256"/>
    </location>
</feature>
<evidence type="ECO:0000259" key="1">
    <source>
        <dbReference type="Pfam" id="PF01170"/>
    </source>
</evidence>
<accession>A0ABY8X4J5</accession>
<keyword evidence="3" id="KW-1185">Reference proteome</keyword>
<keyword evidence="2" id="KW-0808">Transferase</keyword>
<gene>
    <name evidence="2" type="ORF">QPK24_05060</name>
</gene>
<dbReference type="GO" id="GO:0032259">
    <property type="term" value="P:methylation"/>
    <property type="evidence" value="ECO:0007669"/>
    <property type="project" value="UniProtKB-KW"/>
</dbReference>
<protein>
    <submittedName>
        <fullName evidence="2">RsmD family RNA methyltransferase</fullName>
    </submittedName>
</protein>
<dbReference type="InterPro" id="IPR029063">
    <property type="entry name" value="SAM-dependent_MTases_sf"/>
</dbReference>
<dbReference type="PANTHER" id="PTHR14911">
    <property type="entry name" value="THUMP DOMAIN-CONTAINING"/>
    <property type="match status" value="1"/>
</dbReference>
<sequence length="331" mass="37218">MIIHNKNRTSDTFLYTFACHESEQALCHLELKRLLGMQEALDHSFYITNHCIDPSRSPFLNMRVDVLFLAPGLDELLVLAESIELEEGSTFKVLYLKEGIPYTYDEQRTLERSVGSRIKGTARMKKPDVTLGLIHLESGWMLGRCHEAESVWLNHKNKPHNYSTGLSSRVARALVNIAAPEATGVTMIDPCCGMGNVLIEALSMGISIRGNDINPLAVQGARKNLRHYGYDDTLVTLGDMTHLEEKADRAILDLPYNVCSVLPVEEQLQLLNHLGKLAGEAVIVSTQPIAEQFRQTGWRIEDHVTTSKGSFVREIWYCKRLTEITLENKAL</sequence>
<name>A0ABY8X4J5_9BACL</name>
<organism evidence="2 3">
    <name type="scientific">Paenibacillus polygoni</name>
    <dbReference type="NCBI Taxonomy" id="3050112"/>
    <lineage>
        <taxon>Bacteria</taxon>
        <taxon>Bacillati</taxon>
        <taxon>Bacillota</taxon>
        <taxon>Bacilli</taxon>
        <taxon>Bacillales</taxon>
        <taxon>Paenibacillaceae</taxon>
        <taxon>Paenibacillus</taxon>
    </lineage>
</organism>
<dbReference type="PANTHER" id="PTHR14911:SF13">
    <property type="entry name" value="TRNA (GUANINE(6)-N2)-METHYLTRANSFERASE THUMP3"/>
    <property type="match status" value="1"/>
</dbReference>
<dbReference type="EMBL" id="CP127162">
    <property type="protein sequence ID" value="WIV20089.1"/>
    <property type="molecule type" value="Genomic_DNA"/>
</dbReference>
<dbReference type="Proteomes" id="UP001236415">
    <property type="component" value="Chromosome"/>
</dbReference>
<evidence type="ECO:0000313" key="2">
    <source>
        <dbReference type="EMBL" id="WIV20089.1"/>
    </source>
</evidence>
<dbReference type="InterPro" id="IPR000241">
    <property type="entry name" value="RlmKL-like_Mtase"/>
</dbReference>
<dbReference type="CDD" id="cd02440">
    <property type="entry name" value="AdoMet_MTases"/>
    <property type="match status" value="1"/>
</dbReference>